<keyword evidence="6" id="KW-0238">DNA-binding</keyword>
<evidence type="ECO:0000256" key="4">
    <source>
        <dbReference type="ARBA" id="ARBA00022771"/>
    </source>
</evidence>
<feature type="region of interest" description="Disordered" evidence="9">
    <location>
        <begin position="1230"/>
        <end position="1269"/>
    </location>
</feature>
<evidence type="ECO:0000256" key="8">
    <source>
        <dbReference type="PROSITE-ProRule" id="PRU00042"/>
    </source>
</evidence>
<feature type="compositionally biased region" description="Basic and acidic residues" evidence="9">
    <location>
        <begin position="1254"/>
        <end position="1266"/>
    </location>
</feature>
<dbReference type="FunFam" id="3.30.160.60:FF:000883">
    <property type="entry name" value="Zinc finger protein 142"/>
    <property type="match status" value="1"/>
</dbReference>
<feature type="domain" description="C2H2-type" evidence="10">
    <location>
        <begin position="144"/>
        <end position="171"/>
    </location>
</feature>
<feature type="domain" description="C2H2-type" evidence="10">
    <location>
        <begin position="1136"/>
        <end position="1164"/>
    </location>
</feature>
<evidence type="ECO:0000256" key="3">
    <source>
        <dbReference type="ARBA" id="ARBA00022737"/>
    </source>
</evidence>
<dbReference type="Gene3D" id="3.30.160.60">
    <property type="entry name" value="Classic Zinc Finger"/>
    <property type="match status" value="17"/>
</dbReference>
<feature type="domain" description="C2H2-type" evidence="10">
    <location>
        <begin position="1333"/>
        <end position="1360"/>
    </location>
</feature>
<dbReference type="FunFam" id="3.30.160.60:FF:002452">
    <property type="entry name" value="zinc finger protein 142 isoform X4"/>
    <property type="match status" value="1"/>
</dbReference>
<feature type="compositionally biased region" description="Polar residues" evidence="9">
    <location>
        <begin position="894"/>
        <end position="903"/>
    </location>
</feature>
<dbReference type="PANTHER" id="PTHR24403">
    <property type="entry name" value="ZINC FINGER PROTEIN"/>
    <property type="match status" value="1"/>
</dbReference>
<dbReference type="Pfam" id="PF13894">
    <property type="entry name" value="zf-C2H2_4"/>
    <property type="match status" value="1"/>
</dbReference>
<feature type="domain" description="C2H2-type" evidence="10">
    <location>
        <begin position="296"/>
        <end position="324"/>
    </location>
</feature>
<dbReference type="InterPro" id="IPR050688">
    <property type="entry name" value="Zinc_finger/UBP_domain"/>
</dbReference>
<evidence type="ECO:0000256" key="2">
    <source>
        <dbReference type="ARBA" id="ARBA00022723"/>
    </source>
</evidence>
<feature type="domain" description="C2H2-type" evidence="10">
    <location>
        <begin position="826"/>
        <end position="855"/>
    </location>
</feature>
<dbReference type="InterPro" id="IPR057828">
    <property type="entry name" value="Znf_C2H2_ZNF142_13th"/>
</dbReference>
<dbReference type="FunFam" id="3.30.160.60:FF:001033">
    <property type="entry name" value="Zinc finger protein 142"/>
    <property type="match status" value="1"/>
</dbReference>
<dbReference type="InterPro" id="IPR013087">
    <property type="entry name" value="Znf_C2H2_type"/>
</dbReference>
<dbReference type="EMBL" id="JAAGNN010000007">
    <property type="protein sequence ID" value="KAF4087133.1"/>
    <property type="molecule type" value="Genomic_DNA"/>
</dbReference>
<organism evidence="11 12">
    <name type="scientific">Ameiurus melas</name>
    <name type="common">Black bullhead</name>
    <name type="synonym">Silurus melas</name>
    <dbReference type="NCBI Taxonomy" id="219545"/>
    <lineage>
        <taxon>Eukaryota</taxon>
        <taxon>Metazoa</taxon>
        <taxon>Chordata</taxon>
        <taxon>Craniata</taxon>
        <taxon>Vertebrata</taxon>
        <taxon>Euteleostomi</taxon>
        <taxon>Actinopterygii</taxon>
        <taxon>Neopterygii</taxon>
        <taxon>Teleostei</taxon>
        <taxon>Ostariophysi</taxon>
        <taxon>Siluriformes</taxon>
        <taxon>Ictaluridae</taxon>
        <taxon>Ameiurus</taxon>
    </lineage>
</organism>
<feature type="domain" description="C2H2-type" evidence="10">
    <location>
        <begin position="1361"/>
        <end position="1388"/>
    </location>
</feature>
<evidence type="ECO:0000313" key="11">
    <source>
        <dbReference type="EMBL" id="KAF4087133.1"/>
    </source>
</evidence>
<feature type="region of interest" description="Disordered" evidence="9">
    <location>
        <begin position="1520"/>
        <end position="1571"/>
    </location>
</feature>
<comment type="caution">
    <text evidence="11">The sequence shown here is derived from an EMBL/GenBank/DDBJ whole genome shotgun (WGS) entry which is preliminary data.</text>
</comment>
<feature type="domain" description="C2H2-type" evidence="10">
    <location>
        <begin position="499"/>
        <end position="527"/>
    </location>
</feature>
<feature type="region of interest" description="Disordered" evidence="9">
    <location>
        <begin position="25"/>
        <end position="96"/>
    </location>
</feature>
<feature type="domain" description="C2H2-type" evidence="10">
    <location>
        <begin position="382"/>
        <end position="409"/>
    </location>
</feature>
<feature type="domain" description="C2H2-type" evidence="10">
    <location>
        <begin position="208"/>
        <end position="230"/>
    </location>
</feature>
<dbReference type="GO" id="GO:0045944">
    <property type="term" value="P:positive regulation of transcription by RNA polymerase II"/>
    <property type="evidence" value="ECO:0007669"/>
    <property type="project" value="TreeGrafter"/>
</dbReference>
<name>A0A7J6AW70_AMEME</name>
<dbReference type="PROSITE" id="PS00028">
    <property type="entry name" value="ZINC_FINGER_C2H2_1"/>
    <property type="match status" value="15"/>
</dbReference>
<feature type="domain" description="C2H2-type" evidence="10">
    <location>
        <begin position="1194"/>
        <end position="1217"/>
    </location>
</feature>
<feature type="compositionally biased region" description="Basic residues" evidence="9">
    <location>
        <begin position="44"/>
        <end position="53"/>
    </location>
</feature>
<dbReference type="Pfam" id="PF13909">
    <property type="entry name" value="zf-H2C2_5"/>
    <property type="match status" value="1"/>
</dbReference>
<dbReference type="SUPFAM" id="SSF57667">
    <property type="entry name" value="beta-beta-alpha zinc fingers"/>
    <property type="match status" value="11"/>
</dbReference>
<feature type="domain" description="C2H2-type" evidence="10">
    <location>
        <begin position="354"/>
        <end position="381"/>
    </location>
</feature>
<keyword evidence="12" id="KW-1185">Reference proteome</keyword>
<proteinExistence type="predicted"/>
<feature type="domain" description="C2H2-type" evidence="10">
    <location>
        <begin position="410"/>
        <end position="437"/>
    </location>
</feature>
<dbReference type="FunFam" id="3.30.160.60:FF:001062">
    <property type="entry name" value="Zinc finger protein 142"/>
    <property type="match status" value="1"/>
</dbReference>
<dbReference type="PANTHER" id="PTHR24403:SF72">
    <property type="entry name" value="ZINC FINGER PROTEIN 142"/>
    <property type="match status" value="1"/>
</dbReference>
<keyword evidence="7" id="KW-0539">Nucleus</keyword>
<comment type="subcellular location">
    <subcellularLocation>
        <location evidence="1">Nucleus</location>
    </subcellularLocation>
</comment>
<dbReference type="GO" id="GO:0005634">
    <property type="term" value="C:nucleus"/>
    <property type="evidence" value="ECO:0007669"/>
    <property type="project" value="UniProtKB-SubCell"/>
</dbReference>
<dbReference type="FunFam" id="3.30.160.60:FF:001657">
    <property type="entry name" value="Zinc finger protein 142"/>
    <property type="match status" value="1"/>
</dbReference>
<evidence type="ECO:0000259" key="10">
    <source>
        <dbReference type="PROSITE" id="PS50157"/>
    </source>
</evidence>
<accession>A0A7J6AW70</accession>
<feature type="domain" description="C2H2-type" evidence="10">
    <location>
        <begin position="1474"/>
        <end position="1501"/>
    </location>
</feature>
<feature type="compositionally biased region" description="Gly residues" evidence="9">
    <location>
        <begin position="1562"/>
        <end position="1571"/>
    </location>
</feature>
<keyword evidence="3" id="KW-0677">Repeat</keyword>
<dbReference type="FunFam" id="3.30.160.60:FF:002871">
    <property type="entry name" value="Zinc finger protein 142"/>
    <property type="match status" value="1"/>
</dbReference>
<dbReference type="Pfam" id="PF23611">
    <property type="entry name" value="zf-C2H2_16"/>
    <property type="match status" value="3"/>
</dbReference>
<keyword evidence="2" id="KW-0479">Metal-binding</keyword>
<feature type="domain" description="C2H2-type" evidence="10">
    <location>
        <begin position="1417"/>
        <end position="1445"/>
    </location>
</feature>
<dbReference type="Pfam" id="PF00096">
    <property type="entry name" value="zf-C2H2"/>
    <property type="match status" value="2"/>
</dbReference>
<feature type="region of interest" description="Disordered" evidence="9">
    <location>
        <begin position="667"/>
        <end position="692"/>
    </location>
</feature>
<evidence type="ECO:0000256" key="9">
    <source>
        <dbReference type="SAM" id="MobiDB-lite"/>
    </source>
</evidence>
<evidence type="ECO:0000313" key="12">
    <source>
        <dbReference type="Proteomes" id="UP000593565"/>
    </source>
</evidence>
<dbReference type="InterPro" id="IPR056438">
    <property type="entry name" value="Znf-C2H2_CTCF"/>
</dbReference>
<feature type="domain" description="C2H2-type" evidence="10">
    <location>
        <begin position="1389"/>
        <end position="1416"/>
    </location>
</feature>
<dbReference type="FunFam" id="3.30.160.60:FF:001208">
    <property type="entry name" value="Zinc finger protein 142"/>
    <property type="match status" value="1"/>
</dbReference>
<dbReference type="FunFam" id="3.30.160.60:FF:002117">
    <property type="entry name" value="Zinc finger protein 142"/>
    <property type="match status" value="1"/>
</dbReference>
<evidence type="ECO:0000256" key="5">
    <source>
        <dbReference type="ARBA" id="ARBA00022833"/>
    </source>
</evidence>
<dbReference type="InterPro" id="IPR036236">
    <property type="entry name" value="Znf_C2H2_sf"/>
</dbReference>
<feature type="domain" description="C2H2-type" evidence="10">
    <location>
        <begin position="1446"/>
        <end position="1473"/>
    </location>
</feature>
<dbReference type="OrthoDB" id="6077919at2759"/>
<dbReference type="SMART" id="SM00355">
    <property type="entry name" value="ZnF_C2H2"/>
    <property type="match status" value="34"/>
</dbReference>
<gene>
    <name evidence="11" type="ORF">AMELA_G00092320</name>
</gene>
<dbReference type="GO" id="GO:0003677">
    <property type="term" value="F:DNA binding"/>
    <property type="evidence" value="ECO:0007669"/>
    <property type="project" value="UniProtKB-KW"/>
</dbReference>
<sequence>MEEQKLDTCNEEQLYNSVQNEIGTETLNKAGNEEKDINDTMSTKRSRKKRTIQKKNCPVLSQDEEVDPESPQPRAKKQCKGEKISGASVRKGKTSASVMSVQDHVVEGTEHMFRTHICTECRRCFKTRSHLIEHMRLHFPDPSLQCPTCKHYFTSKSKLRIHMLRESGEKLHRCQLCEYAAVERNTLHRHITSVHGNQGEKDADKDLYTCPACQKSFDQSQALKRHMKSHHITQNGQNLPCFHQGCSFQSTDKKLRQKHALDAHNIKAIECHHHACCALFGSKEDMEAHFRTHQAFHCTQCDFSCSNKSRFQQHRRQGHSGETQLRCSFCPFTTFNPVEFDQHVGHLHANEKTHTCPECSFMTAHKRVLKRHMLVHTGEKPHKCSLCEFRCRDETYLSKHMLTHSEDKQHMCSECGYVTKWKHYLNVHMRKHTGDLRYKCNQCMYRCHRIDQLNSHKLRHQAKTLICEVCAYSCKRKTELLKHMQVKHAIGEDRQVPLFQCKFCPYTTKYRQALHNHENSKHTRTREFRCALCSYTTFSNTALFLHKRKAHGYIPGDVKWLETYAEKERQNNSVDVIQNFYSAVEEYSGGQVDSCSDSKNTKQAESQYMTNDAISQIPNSCETTNGSENISTVEHQVSSDANALGEEINSVTEDEPVIQLTLLTNPENDHRRPLENQETTPTNIPVGDTSRSHTTYEAHQILNEPVGAEEDSVVSDCEEGSVIEEQALNQGNEMLTKGSQTSAAQQTISSEAPLAEAACSETLLQVMRRQDKDQAKALILEGRVQMLVVQTQNNVYRCDHCSYVTRKHAALARHCRSSCQVMKAALQCKDCGLHFKQLRSFNTHRLRKCHPLQKKKIVLSTSRDSEIEQEKYKSPNQNDTRCLIPTVTTTDPCEENVQTSTVKQRAKTVQEEKNADNKSSATDSKSLEIHESRSYEEEDGRFTCIKCSFSCSRKAAIARHCTACARNTPKRNLTLYEAASEADEEQIERDRELVPRHGENQVDSGEIRKATKRYSCSNCPFVCQQARALTSHEKRGCLQPGEIQCQQCSFVAKSEKSLSQHILVHGKDKSHKRGKQTQLCCKLCSFTCKQERRMSQHVALKHEGVRPFCCRFCDFSTARRHRLDAHESMHTGIGRHRCELCNQTFGTSSKLRLHHQRIHDKQATHFCSLCDYKGYNPTDISRHTLSCHTGVLSHKCSQCDYSFSSDIAFKQHCKRTHQTVNCAQRSFSCDSDTVPKTHLQSKPLQNERATLLETDSHTQSDPEKRSKASITQQCPDCLFTTAKKLSLIQHILDEHESGHDEGQILKCDICGFSCFHQLVFDQHVRSHGGTCLYKCTECDFSTRNRQKITWHIRIHTGEKPYHCEKCSYTCADPSRLKYHMRIHQDERKYLCPECGYKCKWVNQLKYHMTKHSGAKSYACEECEYRTNRADALRVHRETRHRDTRSFICEKCGKAFKTRFLLKTHQKRHSDERPYVCSECQRGFRWPAGLRHHFLSHTNQMPFCCLYCSYRAKQKFQVVKHLRRHHPDKSTQSGVAKDPNSSSVPLQKARLGPKNEEHTESKGGSGGEKGTE</sequence>
<feature type="domain" description="C2H2-type" evidence="10">
    <location>
        <begin position="116"/>
        <end position="143"/>
    </location>
</feature>
<dbReference type="GO" id="GO:0008270">
    <property type="term" value="F:zinc ion binding"/>
    <property type="evidence" value="ECO:0007669"/>
    <property type="project" value="UniProtKB-KW"/>
</dbReference>
<dbReference type="PROSITE" id="PS50157">
    <property type="entry name" value="ZINC_FINGER_C2H2_2"/>
    <property type="match status" value="17"/>
</dbReference>
<feature type="compositionally biased region" description="Polar residues" evidence="9">
    <location>
        <begin position="1238"/>
        <end position="1248"/>
    </location>
</feature>
<feature type="region of interest" description="Disordered" evidence="9">
    <location>
        <begin position="894"/>
        <end position="932"/>
    </location>
</feature>
<keyword evidence="4 8" id="KW-0863">Zinc-finger</keyword>
<reference evidence="11 12" key="1">
    <citation type="submission" date="2020-02" db="EMBL/GenBank/DDBJ databases">
        <title>A chromosome-scale genome assembly of the black bullhead catfish (Ameiurus melas).</title>
        <authorList>
            <person name="Wen M."/>
            <person name="Zham M."/>
            <person name="Cabau C."/>
            <person name="Klopp C."/>
            <person name="Donnadieu C."/>
            <person name="Roques C."/>
            <person name="Bouchez O."/>
            <person name="Lampietro C."/>
            <person name="Jouanno E."/>
            <person name="Herpin A."/>
            <person name="Louis A."/>
            <person name="Berthelot C."/>
            <person name="Parey E."/>
            <person name="Roest-Crollius H."/>
            <person name="Braasch I."/>
            <person name="Postlethwait J."/>
            <person name="Robinson-Rechavi M."/>
            <person name="Echchiki A."/>
            <person name="Begum T."/>
            <person name="Montfort J."/>
            <person name="Schartl M."/>
            <person name="Bobe J."/>
            <person name="Guiguen Y."/>
        </authorList>
    </citation>
    <scope>NUCLEOTIDE SEQUENCE [LARGE SCALE GENOMIC DNA]</scope>
    <source>
        <strain evidence="11">M_S1</strain>
        <tissue evidence="11">Blood</tissue>
    </source>
</reference>
<dbReference type="FunFam" id="3.30.160.60:FF:000614">
    <property type="entry name" value="Zinc finger protein 142"/>
    <property type="match status" value="1"/>
</dbReference>
<protein>
    <recommendedName>
        <fullName evidence="10">C2H2-type domain-containing protein</fullName>
    </recommendedName>
</protein>
<feature type="compositionally biased region" description="Polar residues" evidence="9">
    <location>
        <begin position="1529"/>
        <end position="1544"/>
    </location>
</feature>
<dbReference type="Proteomes" id="UP000593565">
    <property type="component" value="Unassembled WGS sequence"/>
</dbReference>
<evidence type="ECO:0000256" key="6">
    <source>
        <dbReference type="ARBA" id="ARBA00023125"/>
    </source>
</evidence>
<keyword evidence="5" id="KW-0862">Zinc</keyword>
<evidence type="ECO:0000256" key="7">
    <source>
        <dbReference type="ARBA" id="ARBA00023242"/>
    </source>
</evidence>
<dbReference type="Pfam" id="PF23574">
    <property type="entry name" value="zf-C2H2_ZNF142_18"/>
    <property type="match status" value="1"/>
</dbReference>
<evidence type="ECO:0000256" key="1">
    <source>
        <dbReference type="ARBA" id="ARBA00004123"/>
    </source>
</evidence>